<dbReference type="InterPro" id="IPR018247">
    <property type="entry name" value="EF_Hand_1_Ca_BS"/>
</dbReference>
<keyword evidence="3" id="KW-1185">Reference proteome</keyword>
<keyword evidence="1" id="KW-0732">Signal</keyword>
<reference evidence="2 3" key="1">
    <citation type="submission" date="2019-09" db="EMBL/GenBank/DDBJ databases">
        <authorList>
            <person name="Park J.-S."/>
            <person name="Choi H.-J."/>
        </authorList>
    </citation>
    <scope>NUCLEOTIDE SEQUENCE [LARGE SCALE GENOMIC DNA]</scope>
    <source>
        <strain evidence="2 3">176SS1-4</strain>
    </source>
</reference>
<evidence type="ECO:0000256" key="1">
    <source>
        <dbReference type="SAM" id="SignalP"/>
    </source>
</evidence>
<dbReference type="AlphaFoldDB" id="A0A5J5GC56"/>
<protein>
    <recommendedName>
        <fullName evidence="4">EF-hand domain-containing protein</fullName>
    </recommendedName>
</protein>
<feature type="signal peptide" evidence="1">
    <location>
        <begin position="1"/>
        <end position="21"/>
    </location>
</feature>
<sequence length="85" mass="9214">MTRITKLLTAAIVAVPTFAAAQSVDEQEAITLEMLMEDYPDVSATDFEVLDVNGDGVLTGVELEELEEYDLDEDGIEEGDSADTE</sequence>
<gene>
    <name evidence="2" type="ORF">F3S47_16925</name>
</gene>
<accession>A0A5J5GC56</accession>
<dbReference type="RefSeq" id="WP_150446493.1">
    <property type="nucleotide sequence ID" value="NZ_VYQE01000006.1"/>
</dbReference>
<dbReference type="EMBL" id="VYQE01000006">
    <property type="protein sequence ID" value="KAA9005587.1"/>
    <property type="molecule type" value="Genomic_DNA"/>
</dbReference>
<dbReference type="PROSITE" id="PS00018">
    <property type="entry name" value="EF_HAND_1"/>
    <property type="match status" value="1"/>
</dbReference>
<comment type="caution">
    <text evidence="2">The sequence shown here is derived from an EMBL/GenBank/DDBJ whole genome shotgun (WGS) entry which is preliminary data.</text>
</comment>
<evidence type="ECO:0008006" key="4">
    <source>
        <dbReference type="Google" id="ProtNLM"/>
    </source>
</evidence>
<name>A0A5J5GC56_9RHOB</name>
<evidence type="ECO:0000313" key="3">
    <source>
        <dbReference type="Proteomes" id="UP000326554"/>
    </source>
</evidence>
<evidence type="ECO:0000313" key="2">
    <source>
        <dbReference type="EMBL" id="KAA9005587.1"/>
    </source>
</evidence>
<proteinExistence type="predicted"/>
<dbReference type="Proteomes" id="UP000326554">
    <property type="component" value="Unassembled WGS sequence"/>
</dbReference>
<organism evidence="2 3">
    <name type="scientific">Histidinibacterium aquaticum</name>
    <dbReference type="NCBI Taxonomy" id="2613962"/>
    <lineage>
        <taxon>Bacteria</taxon>
        <taxon>Pseudomonadati</taxon>
        <taxon>Pseudomonadota</taxon>
        <taxon>Alphaproteobacteria</taxon>
        <taxon>Rhodobacterales</taxon>
        <taxon>Paracoccaceae</taxon>
        <taxon>Histidinibacterium</taxon>
    </lineage>
</organism>
<feature type="chain" id="PRO_5023903060" description="EF-hand domain-containing protein" evidence="1">
    <location>
        <begin position="22"/>
        <end position="85"/>
    </location>
</feature>